<comment type="caution">
    <text evidence="7">The sequence shown here is derived from an EMBL/GenBank/DDBJ whole genome shotgun (WGS) entry which is preliminary data.</text>
</comment>
<keyword evidence="2" id="KW-0238">DNA-binding</keyword>
<dbReference type="EMBL" id="JADZLT010000049">
    <property type="protein sequence ID" value="MBH0237923.1"/>
    <property type="molecule type" value="Genomic_DNA"/>
</dbReference>
<feature type="transmembrane region" description="Helical" evidence="5">
    <location>
        <begin position="148"/>
        <end position="172"/>
    </location>
</feature>
<evidence type="ECO:0000256" key="1">
    <source>
        <dbReference type="ARBA" id="ARBA00023015"/>
    </source>
</evidence>
<evidence type="ECO:0000256" key="4">
    <source>
        <dbReference type="SAM" id="MobiDB-lite"/>
    </source>
</evidence>
<keyword evidence="5" id="KW-1133">Transmembrane helix</keyword>
<evidence type="ECO:0000256" key="2">
    <source>
        <dbReference type="ARBA" id="ARBA00023125"/>
    </source>
</evidence>
<dbReference type="RefSeq" id="WP_197310982.1">
    <property type="nucleotide sequence ID" value="NZ_JADZLT010000049.1"/>
</dbReference>
<dbReference type="GO" id="GO:0003700">
    <property type="term" value="F:DNA-binding transcription factor activity"/>
    <property type="evidence" value="ECO:0007669"/>
    <property type="project" value="InterPro"/>
</dbReference>
<dbReference type="InterPro" id="IPR018060">
    <property type="entry name" value="HTH_AraC"/>
</dbReference>
<dbReference type="PANTHER" id="PTHR43280:SF29">
    <property type="entry name" value="ARAC-FAMILY TRANSCRIPTIONAL REGULATOR"/>
    <property type="match status" value="1"/>
</dbReference>
<organism evidence="7 8">
    <name type="scientific">Methylobrevis albus</name>
    <dbReference type="NCBI Taxonomy" id="2793297"/>
    <lineage>
        <taxon>Bacteria</taxon>
        <taxon>Pseudomonadati</taxon>
        <taxon>Pseudomonadota</taxon>
        <taxon>Alphaproteobacteria</taxon>
        <taxon>Hyphomicrobiales</taxon>
        <taxon>Pleomorphomonadaceae</taxon>
        <taxon>Methylobrevis</taxon>
    </lineage>
</organism>
<evidence type="ECO:0000313" key="7">
    <source>
        <dbReference type="EMBL" id="MBH0237923.1"/>
    </source>
</evidence>
<keyword evidence="1" id="KW-0805">Transcription regulation</keyword>
<dbReference type="SUPFAM" id="SSF46689">
    <property type="entry name" value="Homeodomain-like"/>
    <property type="match status" value="1"/>
</dbReference>
<proteinExistence type="predicted"/>
<protein>
    <submittedName>
        <fullName evidence="7">Helix-turn-helix transcriptional regulator</fullName>
    </submittedName>
</protein>
<evidence type="ECO:0000259" key="6">
    <source>
        <dbReference type="PROSITE" id="PS01124"/>
    </source>
</evidence>
<keyword evidence="5" id="KW-0812">Transmembrane</keyword>
<feature type="transmembrane region" description="Helical" evidence="5">
    <location>
        <begin position="111"/>
        <end position="128"/>
    </location>
</feature>
<keyword evidence="3" id="KW-0804">Transcription</keyword>
<feature type="transmembrane region" description="Helical" evidence="5">
    <location>
        <begin position="6"/>
        <end position="23"/>
    </location>
</feature>
<dbReference type="PROSITE" id="PS01124">
    <property type="entry name" value="HTH_ARAC_FAMILY_2"/>
    <property type="match status" value="1"/>
</dbReference>
<evidence type="ECO:0000256" key="3">
    <source>
        <dbReference type="ARBA" id="ARBA00023163"/>
    </source>
</evidence>
<dbReference type="SMART" id="SM00342">
    <property type="entry name" value="HTH_ARAC"/>
    <property type="match status" value="1"/>
</dbReference>
<evidence type="ECO:0000256" key="5">
    <source>
        <dbReference type="SAM" id="Phobius"/>
    </source>
</evidence>
<dbReference type="Pfam" id="PF12833">
    <property type="entry name" value="HTH_18"/>
    <property type="match status" value="1"/>
</dbReference>
<feature type="domain" description="HTH araC/xylS-type" evidence="6">
    <location>
        <begin position="241"/>
        <end position="345"/>
    </location>
</feature>
<dbReference type="Gene3D" id="1.10.10.60">
    <property type="entry name" value="Homeodomain-like"/>
    <property type="match status" value="1"/>
</dbReference>
<feature type="transmembrane region" description="Helical" evidence="5">
    <location>
        <begin position="30"/>
        <end position="47"/>
    </location>
</feature>
<feature type="transmembrane region" description="Helical" evidence="5">
    <location>
        <begin position="178"/>
        <end position="199"/>
    </location>
</feature>
<keyword evidence="5" id="KW-0472">Membrane</keyword>
<accession>A0A931MWV5</accession>
<sequence length="350" mass="36436">MLTLPVPLVVSLVLIFLMLRVLVRRDRPPLFAAFVGACALQGLVVSLNQHYGLTGLHPLQPVTATMIPPLAWITFETSVRRRLELRLDLPHLAGPAFTAFASAFAPSTLDVVVPAIFLIYGGLILVALRSGDDGLPHARLEAGGRPRLIWLAIALGLIFSAAVDGVIALGQAAGHDELRALAVGFAASLNLLVIGLLGLSPDVAGAAPDDAETMGEARAGEAPAGEAAAGTPDAGLAARDAGVMARVADVLDRQGLALDPDLTLARLARRAGLPAKEVSAAINRTTGENVSRYVNGHRIRQACVRLCAGASVTTAMLESGFNSKSNFNREFLRVTGLTPSAFVADAGKST</sequence>
<feature type="region of interest" description="Disordered" evidence="4">
    <location>
        <begin position="208"/>
        <end position="231"/>
    </location>
</feature>
<dbReference type="AlphaFoldDB" id="A0A931MWV5"/>
<reference evidence="7" key="1">
    <citation type="submission" date="2020-12" db="EMBL/GenBank/DDBJ databases">
        <title>Methylobrevis albus sp. nov., isolated from fresh water lack sediment.</title>
        <authorList>
            <person name="Zou Q."/>
        </authorList>
    </citation>
    <scope>NUCLEOTIDE SEQUENCE</scope>
    <source>
        <strain evidence="7">L22</strain>
    </source>
</reference>
<name>A0A931MWV5_9HYPH</name>
<dbReference type="GO" id="GO:0043565">
    <property type="term" value="F:sequence-specific DNA binding"/>
    <property type="evidence" value="ECO:0007669"/>
    <property type="project" value="InterPro"/>
</dbReference>
<evidence type="ECO:0000313" key="8">
    <source>
        <dbReference type="Proteomes" id="UP000631694"/>
    </source>
</evidence>
<dbReference type="PANTHER" id="PTHR43280">
    <property type="entry name" value="ARAC-FAMILY TRANSCRIPTIONAL REGULATOR"/>
    <property type="match status" value="1"/>
</dbReference>
<gene>
    <name evidence="7" type="ORF">I5731_08835</name>
</gene>
<feature type="compositionally biased region" description="Low complexity" evidence="4">
    <location>
        <begin position="216"/>
        <end position="231"/>
    </location>
</feature>
<dbReference type="InterPro" id="IPR009057">
    <property type="entry name" value="Homeodomain-like_sf"/>
</dbReference>
<dbReference type="Proteomes" id="UP000631694">
    <property type="component" value="Unassembled WGS sequence"/>
</dbReference>
<keyword evidence="8" id="KW-1185">Reference proteome</keyword>